<dbReference type="EMBL" id="PJQY01003731">
    <property type="protein sequence ID" value="PQM34918.1"/>
    <property type="molecule type" value="Genomic_DNA"/>
</dbReference>
<proteinExistence type="predicted"/>
<reference evidence="2 3" key="1">
    <citation type="submission" date="2018-02" db="EMBL/GenBank/DDBJ databases">
        <title>Draft genome of wild Prunus yedoensis var. nudiflora.</title>
        <authorList>
            <person name="Baek S."/>
            <person name="Kim J.-H."/>
            <person name="Choi K."/>
            <person name="Kim G.-B."/>
            <person name="Cho A."/>
            <person name="Jang H."/>
            <person name="Shin C.-H."/>
            <person name="Yu H.-J."/>
            <person name="Mun J.-H."/>
        </authorList>
    </citation>
    <scope>NUCLEOTIDE SEQUENCE [LARGE SCALE GENOMIC DNA]</scope>
    <source>
        <strain evidence="3">cv. Jeju island</strain>
        <tissue evidence="2">Leaf</tissue>
    </source>
</reference>
<evidence type="ECO:0000256" key="1">
    <source>
        <dbReference type="SAM" id="MobiDB-lite"/>
    </source>
</evidence>
<evidence type="ECO:0000313" key="3">
    <source>
        <dbReference type="Proteomes" id="UP000250321"/>
    </source>
</evidence>
<name>A0A314UCX5_PRUYE</name>
<dbReference type="AlphaFoldDB" id="A0A314UCX5"/>
<comment type="caution">
    <text evidence="2">The sequence shown here is derived from an EMBL/GenBank/DDBJ whole genome shotgun (WGS) entry which is preliminary data.</text>
</comment>
<evidence type="ECO:0000313" key="2">
    <source>
        <dbReference type="EMBL" id="PQM34918.1"/>
    </source>
</evidence>
<dbReference type="Proteomes" id="UP000250321">
    <property type="component" value="Unassembled WGS sequence"/>
</dbReference>
<sequence length="198" mass="21820">METKLWHEYQGSTPSSSSQLVQERFRKPDNMGNRGFRNNARFTSNSSNMIHKFSGTGCGCGRGKAIASPDCGDRFHAPGRIPCERVVCHEKWRVAGSSSGDQIRTLRDLKISKSSSSQGWRPNGRVQSANNVFWSSRNGFTPDTNHAWQHGQCRGRGHQDSSKHYSPFAANRSSHPKPVGVPTLFHVVGILKVSPAGS</sequence>
<feature type="region of interest" description="Disordered" evidence="1">
    <location>
        <begin position="1"/>
        <end position="21"/>
    </location>
</feature>
<organism evidence="2 3">
    <name type="scientific">Prunus yedoensis var. nudiflora</name>
    <dbReference type="NCBI Taxonomy" id="2094558"/>
    <lineage>
        <taxon>Eukaryota</taxon>
        <taxon>Viridiplantae</taxon>
        <taxon>Streptophyta</taxon>
        <taxon>Embryophyta</taxon>
        <taxon>Tracheophyta</taxon>
        <taxon>Spermatophyta</taxon>
        <taxon>Magnoliopsida</taxon>
        <taxon>eudicotyledons</taxon>
        <taxon>Gunneridae</taxon>
        <taxon>Pentapetalae</taxon>
        <taxon>rosids</taxon>
        <taxon>fabids</taxon>
        <taxon>Rosales</taxon>
        <taxon>Rosaceae</taxon>
        <taxon>Amygdaloideae</taxon>
        <taxon>Amygdaleae</taxon>
        <taxon>Prunus</taxon>
    </lineage>
</organism>
<dbReference type="OrthoDB" id="1155776at2759"/>
<accession>A0A314UCX5</accession>
<gene>
    <name evidence="2" type="ORF">Pyn_23439</name>
</gene>
<dbReference type="STRING" id="2094558.A0A314UCX5"/>
<feature type="region of interest" description="Disordered" evidence="1">
    <location>
        <begin position="145"/>
        <end position="174"/>
    </location>
</feature>
<protein>
    <submittedName>
        <fullName evidence="2">5-3 exoribonuclease 3-like</fullName>
    </submittedName>
</protein>
<keyword evidence="3" id="KW-1185">Reference proteome</keyword>
<feature type="compositionally biased region" description="Polar residues" evidence="1">
    <location>
        <begin position="10"/>
        <end position="21"/>
    </location>
</feature>